<feature type="compositionally biased region" description="Acidic residues" evidence="1">
    <location>
        <begin position="769"/>
        <end position="786"/>
    </location>
</feature>
<name>A0A218MB10_PSEAI</name>
<feature type="compositionally biased region" description="Low complexity" evidence="1">
    <location>
        <begin position="750"/>
        <end position="760"/>
    </location>
</feature>
<dbReference type="AlphaFoldDB" id="A0A218MB10"/>
<dbReference type="EMBL" id="KY296096">
    <property type="protein sequence ID" value="ASD54124.1"/>
    <property type="molecule type" value="Genomic_DNA"/>
</dbReference>
<feature type="region of interest" description="Disordered" evidence="1">
    <location>
        <begin position="750"/>
        <end position="825"/>
    </location>
</feature>
<evidence type="ECO:0000259" key="2">
    <source>
        <dbReference type="Pfam" id="PF18821"/>
    </source>
</evidence>
<dbReference type="InterPro" id="IPR040677">
    <property type="entry name" value="LPD7"/>
</dbReference>
<feature type="compositionally biased region" description="Basic and acidic residues" evidence="1">
    <location>
        <begin position="809"/>
        <end position="819"/>
    </location>
</feature>
<dbReference type="RefSeq" id="WP_172689480.1">
    <property type="nucleotide sequence ID" value="NZ_CP077975.1"/>
</dbReference>
<dbReference type="Pfam" id="PF18821">
    <property type="entry name" value="LPD7"/>
    <property type="match status" value="1"/>
</dbReference>
<keyword evidence="3" id="KW-0614">Plasmid</keyword>
<organism evidence="3">
    <name type="scientific">Pseudomonas aeruginosa</name>
    <dbReference type="NCBI Taxonomy" id="287"/>
    <lineage>
        <taxon>Bacteria</taxon>
        <taxon>Pseudomonadati</taxon>
        <taxon>Pseudomonadota</taxon>
        <taxon>Gammaproteobacteria</taxon>
        <taxon>Pseudomonadales</taxon>
        <taxon>Pseudomonadaceae</taxon>
        <taxon>Pseudomonas</taxon>
    </lineage>
</organism>
<reference evidence="3" key="1">
    <citation type="journal article" date="2018" name="Virulence">
        <title>Coexistence of two novel resistance plasmids, blaKPC-2-carrying p14057A and tetA(A) -carrying p14057B, in Pseudomonas aeruginosa.</title>
        <authorList>
            <person name="Shi L."/>
            <person name="Liang Q."/>
            <person name="Feng J."/>
            <person name="Zhan Z."/>
            <person name="Zhao Y."/>
            <person name="Yang W."/>
            <person name="Yang H."/>
            <person name="Chen Y."/>
            <person name="Huang M."/>
            <person name="Tong Y."/>
            <person name="Li X."/>
            <person name="Yin Z."/>
            <person name="Wang J."/>
            <person name="Zhou D."/>
        </authorList>
    </citation>
    <scope>NUCLEOTIDE SEQUENCE</scope>
    <source>
        <plasmid evidence="3">p14057B</plasmid>
    </source>
</reference>
<evidence type="ECO:0000313" key="3">
    <source>
        <dbReference type="EMBL" id="ASD54124.1"/>
    </source>
</evidence>
<accession>A0A218MB10</accession>
<feature type="region of interest" description="Disordered" evidence="1">
    <location>
        <begin position="626"/>
        <end position="645"/>
    </location>
</feature>
<proteinExistence type="predicted"/>
<sequence>MLIRVRGGSSGVFRYLRDGKKSGRRYSRDELDERVVLSGNMGLAESVVNAMRTQGQKYLHITLAFKEDELPQHSLRAITEEFQQFCMTAFRLDEYAFYAEAHLPKIKTYTNLKTGLKVIRKPHIHIVIPELNLLSHRRMNPFGKVDYQTRYLEAFQEHINSKYGLASPKDNRRIAFTDESTLISRNKGDHFQGIGSELKQRLLNAIIERNVLVFAEFQQLASEFGAVRVRNEGKSNAYLNIRPGGTKGINLKEHVFSQEFITLPTAEKIRRLAAEVKRMEAESAEYVEAKSPRPSPDEITDRLTEWHAIRARELKYINSGNRALYAAYKASDSAGKLTLLSEREAAFYQKYDTDQHADAGLGDMQLDEIELGSAGDPSADAEAGDLKTREPESVIEQLLVEHKKEVAEEQLAASKEHKTIKLSLDANLLIARLSHTHGVVPEKYPVTKGADGGDRIQCGSRKLNVSDFLTKELHLPWPEAEAMLREAYAVQQASVAAQSREEIRSHFWQAYRQTWPARRADKEKDWAAQKASESGRRAQIKAEYLRDRAGIKADLDKSPAERKAAYSLASMRKTLESAKLYQQIALERQALREKHQQPGREGYQLFLVVLAEDCNAGALAELRQQAQRAKPTASGNRLGAERERDPSMPVVLPSVSYRVDQRGNVTYYADSERTKPILVDTGREVEVVDLALEAVETGLRLALQKFGPALDVNGSPEFKAAVLGVVLRTGLRVELKDSALADELERLRSVSSQQSRLPRSMPMTQKTDEEVEAEWAAEGYGIDDSEQVVHEPQEEQQDDASYRIALDGSTDKTPKRGNDGLKMPY</sequence>
<feature type="domain" description="Large polyvalent protein-associated" evidence="2">
    <location>
        <begin position="655"/>
        <end position="747"/>
    </location>
</feature>
<geneLocation type="plasmid" evidence="3">
    <name>p14057B</name>
</geneLocation>
<evidence type="ECO:0000256" key="1">
    <source>
        <dbReference type="SAM" id="MobiDB-lite"/>
    </source>
</evidence>
<protein>
    <recommendedName>
        <fullName evidence="2">Large polyvalent protein-associated domain-containing protein</fullName>
    </recommendedName>
</protein>